<dbReference type="EMBL" id="ABEU02000007">
    <property type="protein sequence ID" value="PNR50565.1"/>
    <property type="molecule type" value="Genomic_DNA"/>
</dbReference>
<name>A0A2K1K9W0_PHYPA</name>
<gene>
    <name evidence="5" type="primary">LOC112284852</name>
    <name evidence="4" type="ORF">PHYPA_009751</name>
</gene>
<reference evidence="4 6" key="2">
    <citation type="journal article" date="2018" name="Plant J.">
        <title>The Physcomitrella patens chromosome-scale assembly reveals moss genome structure and evolution.</title>
        <authorList>
            <person name="Lang D."/>
            <person name="Ullrich K.K."/>
            <person name="Murat F."/>
            <person name="Fuchs J."/>
            <person name="Jenkins J."/>
            <person name="Haas F.B."/>
            <person name="Piednoel M."/>
            <person name="Gundlach H."/>
            <person name="Van Bel M."/>
            <person name="Meyberg R."/>
            <person name="Vives C."/>
            <person name="Morata J."/>
            <person name="Symeonidi A."/>
            <person name="Hiss M."/>
            <person name="Muchero W."/>
            <person name="Kamisugi Y."/>
            <person name="Saleh O."/>
            <person name="Blanc G."/>
            <person name="Decker E.L."/>
            <person name="van Gessel N."/>
            <person name="Grimwood J."/>
            <person name="Hayes R.D."/>
            <person name="Graham S.W."/>
            <person name="Gunter L.E."/>
            <person name="McDaniel S.F."/>
            <person name="Hoernstein S.N.W."/>
            <person name="Larsson A."/>
            <person name="Li F.W."/>
            <person name="Perroud P.F."/>
            <person name="Phillips J."/>
            <person name="Ranjan P."/>
            <person name="Rokshar D.S."/>
            <person name="Rothfels C.J."/>
            <person name="Schneider L."/>
            <person name="Shu S."/>
            <person name="Stevenson D.W."/>
            <person name="Thummler F."/>
            <person name="Tillich M."/>
            <person name="Villarreal Aguilar J.C."/>
            <person name="Widiez T."/>
            <person name="Wong G.K."/>
            <person name="Wymore A."/>
            <person name="Zhang Y."/>
            <person name="Zimmer A.D."/>
            <person name="Quatrano R.S."/>
            <person name="Mayer K.F.X."/>
            <person name="Goodstein D."/>
            <person name="Casacuberta J.M."/>
            <person name="Vandepoele K."/>
            <person name="Reski R."/>
            <person name="Cuming A.C."/>
            <person name="Tuskan G.A."/>
            <person name="Maumus F."/>
            <person name="Salse J."/>
            <person name="Schmutz J."/>
            <person name="Rensing S.A."/>
        </authorList>
    </citation>
    <scope>NUCLEOTIDE SEQUENCE [LARGE SCALE GENOMIC DNA]</scope>
    <source>
        <strain evidence="5 6">cv. Gransden 2004</strain>
    </source>
</reference>
<evidence type="ECO:0000313" key="5">
    <source>
        <dbReference type="EnsemblPlants" id="PAC:32925026.CDS.1"/>
    </source>
</evidence>
<dbReference type="Proteomes" id="UP000006727">
    <property type="component" value="Chromosome 7"/>
</dbReference>
<reference evidence="5" key="3">
    <citation type="submission" date="2020-12" db="UniProtKB">
        <authorList>
            <consortium name="EnsemblPlants"/>
        </authorList>
    </citation>
    <scope>IDENTIFICATION</scope>
</reference>
<dbReference type="OMA" id="WEVVCIN"/>
<dbReference type="RefSeq" id="XP_024380932.1">
    <property type="nucleotide sequence ID" value="XM_024525164.2"/>
</dbReference>
<dbReference type="GO" id="GO:0043565">
    <property type="term" value="F:sequence-specific DNA binding"/>
    <property type="evidence" value="ECO:0000318"/>
    <property type="project" value="GO_Central"/>
</dbReference>
<proteinExistence type="predicted"/>
<keyword evidence="6" id="KW-1185">Reference proteome</keyword>
<sequence>MADGDLASIFRQHTQPVSDPWGVAVPQHQLSHFQQMPQTLQDTDNVRWDYPNSLSPQSPFDIQDHNSNFSTRMLQSKVGSYNHSYSSLRPSTIPPQSHLQFSTISPQLVEPVQSLQSQTLSGNKRDFQGSSFQVQNKQPTRSAGRNIYSEVVTSTSPVGQENLVTVSHHQSQFSGNNYNISHGQPSTWPTAPTGCKVGELATELQPEILGDLRPGPGYLADHYPGRLLQSGQAYNQNQNLGPQGNPNDLPSGSGTLSSSLQQNFPGDDGMIRVLDTACSRRNQQTSATGLQLVHLLLLCAEAISNQQMDLAHVVLTRLNAMLVPCTSTMQRLAAVFVDALHARITNSATTGRYKGLERDNDVAILDMLQSFSVIYDHTPFIKLPHLTLNQIILDAVEGEPHVHVIDLNTGWRGMQWPGFIQALALRPGGPPKLRITAIGKADDLEHSREKLQDYARHLQVPFEFCPLVVDMKSFDVRLLDMRDWEVVCINSANQFHQLLIWGDECFHKFLCDLKSLNPRVLAFTENDADHNSPKFLNRFFECLRYYSAVYDALDSSLPNGSAALQQVEHLFTGQKIRNIVAMEGEDRITRHESLTSWSRRMEMAGFRPVPVSSRAISQAGLLLRMYFAQSGYTLRTENGNVSLGWDNMSLVGASAWRA</sequence>
<dbReference type="AlphaFoldDB" id="A0A2K1K9W0"/>
<protein>
    <submittedName>
        <fullName evidence="4 5">Uncharacterized protein</fullName>
    </submittedName>
</protein>
<dbReference type="GO" id="GO:0003700">
    <property type="term" value="F:DNA-binding transcription factor activity"/>
    <property type="evidence" value="ECO:0000318"/>
    <property type="project" value="GO_Central"/>
</dbReference>
<feature type="region of interest" description="Disordered" evidence="3">
    <location>
        <begin position="235"/>
        <end position="262"/>
    </location>
</feature>
<evidence type="ECO:0000313" key="6">
    <source>
        <dbReference type="Proteomes" id="UP000006727"/>
    </source>
</evidence>
<dbReference type="PROSITE" id="PS50985">
    <property type="entry name" value="GRAS"/>
    <property type="match status" value="1"/>
</dbReference>
<dbReference type="Pfam" id="PF03514">
    <property type="entry name" value="GRAS"/>
    <property type="match status" value="1"/>
</dbReference>
<dbReference type="PaxDb" id="3218-PP1S130_63V6.1"/>
<evidence type="ECO:0000256" key="3">
    <source>
        <dbReference type="SAM" id="MobiDB-lite"/>
    </source>
</evidence>
<organism evidence="4">
    <name type="scientific">Physcomitrium patens</name>
    <name type="common">Spreading-leaved earth moss</name>
    <name type="synonym">Physcomitrella patens</name>
    <dbReference type="NCBI Taxonomy" id="3218"/>
    <lineage>
        <taxon>Eukaryota</taxon>
        <taxon>Viridiplantae</taxon>
        <taxon>Streptophyta</taxon>
        <taxon>Embryophyta</taxon>
        <taxon>Bryophyta</taxon>
        <taxon>Bryophytina</taxon>
        <taxon>Bryopsida</taxon>
        <taxon>Funariidae</taxon>
        <taxon>Funariales</taxon>
        <taxon>Funariaceae</taxon>
        <taxon>Physcomitrium</taxon>
    </lineage>
</organism>
<keyword evidence="2" id="KW-0804">Transcription</keyword>
<dbReference type="OrthoDB" id="1936481at2759"/>
<dbReference type="PANTHER" id="PTHR31636">
    <property type="entry name" value="OSJNBA0084A10.13 PROTEIN-RELATED"/>
    <property type="match status" value="1"/>
</dbReference>
<dbReference type="GeneID" id="112284852"/>
<dbReference type="GO" id="GO:0005634">
    <property type="term" value="C:nucleus"/>
    <property type="evidence" value="ECO:0000318"/>
    <property type="project" value="GO_Central"/>
</dbReference>
<dbReference type="GO" id="GO:0006355">
    <property type="term" value="P:regulation of DNA-templated transcription"/>
    <property type="evidence" value="ECO:0000318"/>
    <property type="project" value="GO_Central"/>
</dbReference>
<dbReference type="InterPro" id="IPR005202">
    <property type="entry name" value="TF_GRAS"/>
</dbReference>
<keyword evidence="1" id="KW-0805">Transcription regulation</keyword>
<evidence type="ECO:0000256" key="1">
    <source>
        <dbReference type="ARBA" id="ARBA00023015"/>
    </source>
</evidence>
<evidence type="ECO:0000313" key="4">
    <source>
        <dbReference type="EMBL" id="PNR50565.1"/>
    </source>
</evidence>
<dbReference type="Gramene" id="Pp3c7_1494V3.1">
    <property type="protein sequence ID" value="PAC:32925026.CDS.1"/>
    <property type="gene ID" value="Pp3c7_1494"/>
</dbReference>
<reference evidence="4 6" key="1">
    <citation type="journal article" date="2008" name="Science">
        <title>The Physcomitrella genome reveals evolutionary insights into the conquest of land by plants.</title>
        <authorList>
            <person name="Rensing S."/>
            <person name="Lang D."/>
            <person name="Zimmer A."/>
            <person name="Terry A."/>
            <person name="Salamov A."/>
            <person name="Shapiro H."/>
            <person name="Nishiyama T."/>
            <person name="Perroud P.-F."/>
            <person name="Lindquist E."/>
            <person name="Kamisugi Y."/>
            <person name="Tanahashi T."/>
            <person name="Sakakibara K."/>
            <person name="Fujita T."/>
            <person name="Oishi K."/>
            <person name="Shin-I T."/>
            <person name="Kuroki Y."/>
            <person name="Toyoda A."/>
            <person name="Suzuki Y."/>
            <person name="Hashimoto A."/>
            <person name="Yamaguchi K."/>
            <person name="Sugano A."/>
            <person name="Kohara Y."/>
            <person name="Fujiyama A."/>
            <person name="Anterola A."/>
            <person name="Aoki S."/>
            <person name="Ashton N."/>
            <person name="Barbazuk W.B."/>
            <person name="Barker E."/>
            <person name="Bennetzen J."/>
            <person name="Bezanilla M."/>
            <person name="Blankenship R."/>
            <person name="Cho S.H."/>
            <person name="Dutcher S."/>
            <person name="Estelle M."/>
            <person name="Fawcett J.A."/>
            <person name="Gundlach H."/>
            <person name="Hanada K."/>
            <person name="Heyl A."/>
            <person name="Hicks K.A."/>
            <person name="Hugh J."/>
            <person name="Lohr M."/>
            <person name="Mayer K."/>
            <person name="Melkozernov A."/>
            <person name="Murata T."/>
            <person name="Nelson D."/>
            <person name="Pils B."/>
            <person name="Prigge M."/>
            <person name="Reiss B."/>
            <person name="Renner T."/>
            <person name="Rombauts S."/>
            <person name="Rushton P."/>
            <person name="Sanderfoot A."/>
            <person name="Schween G."/>
            <person name="Shiu S.-H."/>
            <person name="Stueber K."/>
            <person name="Theodoulou F.L."/>
            <person name="Tu H."/>
            <person name="Van de Peer Y."/>
            <person name="Verrier P.J."/>
            <person name="Waters E."/>
            <person name="Wood A."/>
            <person name="Yang L."/>
            <person name="Cove D."/>
            <person name="Cuming A."/>
            <person name="Hasebe M."/>
            <person name="Lucas S."/>
            <person name="Mishler D.B."/>
            <person name="Reski R."/>
            <person name="Grigoriev I."/>
            <person name="Quatrano R.S."/>
            <person name="Boore J.L."/>
        </authorList>
    </citation>
    <scope>NUCLEOTIDE SEQUENCE [LARGE SCALE GENOMIC DNA]</scope>
    <source>
        <strain evidence="5 6">cv. Gransden 2004</strain>
    </source>
</reference>
<evidence type="ECO:0000256" key="2">
    <source>
        <dbReference type="ARBA" id="ARBA00023163"/>
    </source>
</evidence>
<dbReference type="EnsemblPlants" id="Pp3c7_1494V3.1">
    <property type="protein sequence ID" value="PAC:32925026.CDS.1"/>
    <property type="gene ID" value="Pp3c7_1494"/>
</dbReference>
<accession>A0A2K1K9W0</accession>